<dbReference type="SUPFAM" id="SSF46785">
    <property type="entry name" value="Winged helix' DNA-binding domain"/>
    <property type="match status" value="1"/>
</dbReference>
<dbReference type="PROSITE" id="PS50949">
    <property type="entry name" value="HTH_GNTR"/>
    <property type="match status" value="1"/>
</dbReference>
<dbReference type="GO" id="GO:0003700">
    <property type="term" value="F:DNA-binding transcription factor activity"/>
    <property type="evidence" value="ECO:0007669"/>
    <property type="project" value="InterPro"/>
</dbReference>
<dbReference type="PANTHER" id="PTHR43537:SF24">
    <property type="entry name" value="GLUCONATE OPERON TRANSCRIPTIONAL REPRESSOR"/>
    <property type="match status" value="1"/>
</dbReference>
<evidence type="ECO:0000313" key="6">
    <source>
        <dbReference type="Proteomes" id="UP000217348"/>
    </source>
</evidence>
<dbReference type="RefSeq" id="WP_095895315.1">
    <property type="nucleotide sequence ID" value="NZ_BOPK01000019.1"/>
</dbReference>
<dbReference type="SMART" id="SM00345">
    <property type="entry name" value="HTH_GNTR"/>
    <property type="match status" value="1"/>
</dbReference>
<evidence type="ECO:0000259" key="4">
    <source>
        <dbReference type="PROSITE" id="PS50949"/>
    </source>
</evidence>
<gene>
    <name evidence="5" type="ORF">CGC58_04385</name>
</gene>
<evidence type="ECO:0000256" key="3">
    <source>
        <dbReference type="ARBA" id="ARBA00023163"/>
    </source>
</evidence>
<reference evidence="6" key="1">
    <citation type="submission" date="2017-06" db="EMBL/GenBank/DDBJ databases">
        <title>Capnocytophaga spp. assemblies.</title>
        <authorList>
            <person name="Gulvik C.A."/>
        </authorList>
    </citation>
    <scope>NUCLEOTIDE SEQUENCE [LARGE SCALE GENOMIC DNA]</scope>
    <source>
        <strain evidence="6">H2177</strain>
    </source>
</reference>
<feature type="domain" description="HTH gntR-type" evidence="4">
    <location>
        <begin position="11"/>
        <end position="79"/>
    </location>
</feature>
<name>A0A250FY63_9FLAO</name>
<keyword evidence="3" id="KW-0804">Transcription</keyword>
<keyword evidence="1" id="KW-0805">Transcription regulation</keyword>
<accession>A0A250FY63</accession>
<sequence>MNMKLQPLESITLVDRIEQRITEYIRENNLKPGDSLPKEMELAEWLGVSRTAVREALLRMRTMGLVESKKHRGMVLKEPDLIFNIQRTIESKMLDESTLQDLFEFRLMFEIGMVDFVFARKTEEQVQELEALAKRANYEYIDNYFSLQDEFAFHSTLYKMASNQTLLRFQELLLPVFQYVHDLQEKEICNLNKENNLITHIDLVEELKNGTPQSFREAMRMHLNPHFERMSTRRVI</sequence>
<dbReference type="InterPro" id="IPR036388">
    <property type="entry name" value="WH-like_DNA-bd_sf"/>
</dbReference>
<dbReference type="Proteomes" id="UP000217348">
    <property type="component" value="Chromosome"/>
</dbReference>
<keyword evidence="2" id="KW-0238">DNA-binding</keyword>
<organism evidence="5 6">
    <name type="scientific">Capnocytophaga stomatis</name>
    <dbReference type="NCBI Taxonomy" id="1848904"/>
    <lineage>
        <taxon>Bacteria</taxon>
        <taxon>Pseudomonadati</taxon>
        <taxon>Bacteroidota</taxon>
        <taxon>Flavobacteriia</taxon>
        <taxon>Flavobacteriales</taxon>
        <taxon>Flavobacteriaceae</taxon>
        <taxon>Capnocytophaga</taxon>
    </lineage>
</organism>
<dbReference type="PRINTS" id="PR00035">
    <property type="entry name" value="HTHGNTR"/>
</dbReference>
<dbReference type="Pfam" id="PF00392">
    <property type="entry name" value="GntR"/>
    <property type="match status" value="1"/>
</dbReference>
<dbReference type="KEGG" id="csto:CGC58_04385"/>
<dbReference type="InterPro" id="IPR036390">
    <property type="entry name" value="WH_DNA-bd_sf"/>
</dbReference>
<dbReference type="InterPro" id="IPR000524">
    <property type="entry name" value="Tscrpt_reg_HTH_GntR"/>
</dbReference>
<dbReference type="CDD" id="cd07377">
    <property type="entry name" value="WHTH_GntR"/>
    <property type="match status" value="1"/>
</dbReference>
<evidence type="ECO:0000256" key="1">
    <source>
        <dbReference type="ARBA" id="ARBA00023015"/>
    </source>
</evidence>
<proteinExistence type="predicted"/>
<dbReference type="Gene3D" id="1.10.10.10">
    <property type="entry name" value="Winged helix-like DNA-binding domain superfamily/Winged helix DNA-binding domain"/>
    <property type="match status" value="1"/>
</dbReference>
<dbReference type="Gene3D" id="1.20.120.530">
    <property type="entry name" value="GntR ligand-binding domain-like"/>
    <property type="match status" value="1"/>
</dbReference>
<dbReference type="Pfam" id="PF07729">
    <property type="entry name" value="FCD"/>
    <property type="match status" value="1"/>
</dbReference>
<dbReference type="OrthoDB" id="1040417at2"/>
<dbReference type="EMBL" id="CP022387">
    <property type="protein sequence ID" value="ATA89018.1"/>
    <property type="molecule type" value="Genomic_DNA"/>
</dbReference>
<dbReference type="PANTHER" id="PTHR43537">
    <property type="entry name" value="TRANSCRIPTIONAL REGULATOR, GNTR FAMILY"/>
    <property type="match status" value="1"/>
</dbReference>
<evidence type="ECO:0000313" key="5">
    <source>
        <dbReference type="EMBL" id="ATA89018.1"/>
    </source>
</evidence>
<dbReference type="InterPro" id="IPR008920">
    <property type="entry name" value="TF_FadR/GntR_C"/>
</dbReference>
<evidence type="ECO:0000256" key="2">
    <source>
        <dbReference type="ARBA" id="ARBA00023125"/>
    </source>
</evidence>
<dbReference type="InterPro" id="IPR011711">
    <property type="entry name" value="GntR_C"/>
</dbReference>
<dbReference type="AlphaFoldDB" id="A0A250FY63"/>
<dbReference type="GO" id="GO:0003677">
    <property type="term" value="F:DNA binding"/>
    <property type="evidence" value="ECO:0007669"/>
    <property type="project" value="UniProtKB-KW"/>
</dbReference>
<dbReference type="SMART" id="SM00895">
    <property type="entry name" value="FCD"/>
    <property type="match status" value="1"/>
</dbReference>
<protein>
    <submittedName>
        <fullName evidence="5">GntR family transcriptional regulator</fullName>
    </submittedName>
</protein>
<dbReference type="SUPFAM" id="SSF48008">
    <property type="entry name" value="GntR ligand-binding domain-like"/>
    <property type="match status" value="1"/>
</dbReference>